<gene>
    <name evidence="2" type="ORF">CT19425_80021</name>
</gene>
<name>A0A375ICX8_9BURK</name>
<accession>A0A375ICX8</accession>
<dbReference type="Proteomes" id="UP000255505">
    <property type="component" value="Chromosome I"/>
</dbReference>
<feature type="region of interest" description="Disordered" evidence="1">
    <location>
        <begin position="17"/>
        <end position="40"/>
    </location>
</feature>
<organism evidence="2 3">
    <name type="scientific">Cupriavidus taiwanensis</name>
    <dbReference type="NCBI Taxonomy" id="164546"/>
    <lineage>
        <taxon>Bacteria</taxon>
        <taxon>Pseudomonadati</taxon>
        <taxon>Pseudomonadota</taxon>
        <taxon>Betaproteobacteria</taxon>
        <taxon>Burkholderiales</taxon>
        <taxon>Burkholderiaceae</taxon>
        <taxon>Cupriavidus</taxon>
    </lineage>
</organism>
<evidence type="ECO:0000256" key="1">
    <source>
        <dbReference type="SAM" id="MobiDB-lite"/>
    </source>
</evidence>
<dbReference type="AlphaFoldDB" id="A0A375ICX8"/>
<evidence type="ECO:0000313" key="2">
    <source>
        <dbReference type="EMBL" id="SPK72643.1"/>
    </source>
</evidence>
<evidence type="ECO:0000313" key="3">
    <source>
        <dbReference type="Proteomes" id="UP000255505"/>
    </source>
</evidence>
<proteinExistence type="predicted"/>
<dbReference type="EMBL" id="LT991976">
    <property type="protein sequence ID" value="SPK72643.1"/>
    <property type="molecule type" value="Genomic_DNA"/>
</dbReference>
<sequence length="57" mass="6434">MTLNHRWNEQGWLNCLAETPHQPPGQHGANGAGTCRPSDRRSRCTRNAFAWPGCMTR</sequence>
<reference evidence="2 3" key="1">
    <citation type="submission" date="2018-01" db="EMBL/GenBank/DDBJ databases">
        <authorList>
            <person name="Gaut B.S."/>
            <person name="Morton B.R."/>
            <person name="Clegg M.T."/>
            <person name="Duvall M.R."/>
        </authorList>
    </citation>
    <scope>NUCLEOTIDE SEQUENCE [LARGE SCALE GENOMIC DNA]</scope>
    <source>
        <strain evidence="2">Cupriavidus taiwanensis LMG 19425</strain>
    </source>
</reference>
<protein>
    <submittedName>
        <fullName evidence="2">Uncharacterized protein</fullName>
    </submittedName>
</protein>